<dbReference type="RefSeq" id="WP_085095572.1">
    <property type="nucleotide sequence ID" value="NZ_AP022603.1"/>
</dbReference>
<sequence>MTTLTEEKYGVGAAADRNKVDEPATGGRGHHRADLVCHVPRRGVGIVADGERNLVCEQAGEPVCPTALADHLRAGSAFGLRPAAMRRP</sequence>
<dbReference type="AlphaFoldDB" id="A0A1X1RDZ7"/>
<gene>
    <name evidence="1" type="ORF">AWC04_09875</name>
</gene>
<proteinExistence type="predicted"/>
<protein>
    <submittedName>
        <fullName evidence="1">Uncharacterized protein</fullName>
    </submittedName>
</protein>
<keyword evidence="2" id="KW-1185">Reference proteome</keyword>
<accession>A0A1X1RDZ7</accession>
<evidence type="ECO:0000313" key="2">
    <source>
        <dbReference type="Proteomes" id="UP000193484"/>
    </source>
</evidence>
<organism evidence="1 2">
    <name type="scientific">Mycolicibacterium fallax</name>
    <name type="common">Mycobacterium fallax</name>
    <dbReference type="NCBI Taxonomy" id="1793"/>
    <lineage>
        <taxon>Bacteria</taxon>
        <taxon>Bacillati</taxon>
        <taxon>Actinomycetota</taxon>
        <taxon>Actinomycetes</taxon>
        <taxon>Mycobacteriales</taxon>
        <taxon>Mycobacteriaceae</taxon>
        <taxon>Mycolicibacterium</taxon>
    </lineage>
</organism>
<name>A0A1X1RDZ7_MYCFA</name>
<dbReference type="STRING" id="1793.AWC04_09875"/>
<dbReference type="Proteomes" id="UP000193484">
    <property type="component" value="Unassembled WGS sequence"/>
</dbReference>
<evidence type="ECO:0000313" key="1">
    <source>
        <dbReference type="EMBL" id="ORV03637.1"/>
    </source>
</evidence>
<comment type="caution">
    <text evidence="1">The sequence shown here is derived from an EMBL/GenBank/DDBJ whole genome shotgun (WGS) entry which is preliminary data.</text>
</comment>
<dbReference type="EMBL" id="LQOJ01000036">
    <property type="protein sequence ID" value="ORV03637.1"/>
    <property type="molecule type" value="Genomic_DNA"/>
</dbReference>
<reference evidence="1 2" key="1">
    <citation type="submission" date="2016-01" db="EMBL/GenBank/DDBJ databases">
        <title>The new phylogeny of the genus Mycobacterium.</title>
        <authorList>
            <person name="Tarcisio F."/>
            <person name="Conor M."/>
            <person name="Antonella G."/>
            <person name="Elisabetta G."/>
            <person name="Giulia F.S."/>
            <person name="Sara T."/>
            <person name="Anna F."/>
            <person name="Clotilde B."/>
            <person name="Roberto B."/>
            <person name="Veronica D.S."/>
            <person name="Fabio R."/>
            <person name="Monica P."/>
            <person name="Olivier J."/>
            <person name="Enrico T."/>
            <person name="Nicola S."/>
        </authorList>
    </citation>
    <scope>NUCLEOTIDE SEQUENCE [LARGE SCALE GENOMIC DNA]</scope>
    <source>
        <strain evidence="1 2">DSM 44179</strain>
    </source>
</reference>